<reference evidence="3" key="1">
    <citation type="submission" date="2023-03" db="EMBL/GenBank/DDBJ databases">
        <title>Massive genome expansion in bonnet fungi (Mycena s.s.) driven by repeated elements and novel gene families across ecological guilds.</title>
        <authorList>
            <consortium name="Lawrence Berkeley National Laboratory"/>
            <person name="Harder C.B."/>
            <person name="Miyauchi S."/>
            <person name="Viragh M."/>
            <person name="Kuo A."/>
            <person name="Thoen E."/>
            <person name="Andreopoulos B."/>
            <person name="Lu D."/>
            <person name="Skrede I."/>
            <person name="Drula E."/>
            <person name="Henrissat B."/>
            <person name="Morin E."/>
            <person name="Kohler A."/>
            <person name="Barry K."/>
            <person name="LaButti K."/>
            <person name="Morin E."/>
            <person name="Salamov A."/>
            <person name="Lipzen A."/>
            <person name="Mereny Z."/>
            <person name="Hegedus B."/>
            <person name="Baldrian P."/>
            <person name="Stursova M."/>
            <person name="Weitz H."/>
            <person name="Taylor A."/>
            <person name="Grigoriev I.V."/>
            <person name="Nagy L.G."/>
            <person name="Martin F."/>
            <person name="Kauserud H."/>
        </authorList>
    </citation>
    <scope>NUCLEOTIDE SEQUENCE</scope>
    <source>
        <strain evidence="3">CBHHK067</strain>
    </source>
</reference>
<evidence type="ECO:0000256" key="2">
    <source>
        <dbReference type="SAM" id="Phobius"/>
    </source>
</evidence>
<dbReference type="EMBL" id="JARKIE010000039">
    <property type="protein sequence ID" value="KAJ7695033.1"/>
    <property type="molecule type" value="Genomic_DNA"/>
</dbReference>
<keyword evidence="2" id="KW-0812">Transmembrane</keyword>
<keyword evidence="2" id="KW-0472">Membrane</keyword>
<feature type="transmembrane region" description="Helical" evidence="2">
    <location>
        <begin position="31"/>
        <end position="50"/>
    </location>
</feature>
<evidence type="ECO:0000313" key="3">
    <source>
        <dbReference type="EMBL" id="KAJ7695033.1"/>
    </source>
</evidence>
<keyword evidence="4" id="KW-1185">Reference proteome</keyword>
<dbReference type="GO" id="GO:0045047">
    <property type="term" value="P:protein targeting to ER"/>
    <property type="evidence" value="ECO:0007669"/>
    <property type="project" value="InterPro"/>
</dbReference>
<name>A0AAD7DQ86_MYCRO</name>
<comment type="caution">
    <text evidence="3">The sequence shown here is derived from an EMBL/GenBank/DDBJ whole genome shotgun (WGS) entry which is preliminary data.</text>
</comment>
<dbReference type="PANTHER" id="PTHR28112">
    <property type="entry name" value="SRP-INDEPENDENT TARGETING PROTEIN 3"/>
    <property type="match status" value="1"/>
</dbReference>
<sequence>MNPAVQNLVISLGVMQVARKIPFEDPDILNYVRIGYVTVQVVVLGIYYYISMAIKRKNDQTVLKYVDAPSAMARSPSDWIGFPILTSKQSQEPGKLVTTTVRDYDLSETSKLLRSVYMGIAMMGFLHGYMKFTQPLFVQGIMGLKGLYEAVPVKVHLLGQKAEGDLKRPWKAAGGMFGAAAGGPQTDNAAITEAEKRVGGASKKDD</sequence>
<dbReference type="GO" id="GO:0005783">
    <property type="term" value="C:endoplasmic reticulum"/>
    <property type="evidence" value="ECO:0007669"/>
    <property type="project" value="InterPro"/>
</dbReference>
<keyword evidence="2" id="KW-1133">Transmembrane helix</keyword>
<dbReference type="PANTHER" id="PTHR28112:SF1">
    <property type="entry name" value="SRP-INDEPENDENT TARGETING PROTEIN 3"/>
    <property type="match status" value="1"/>
</dbReference>
<proteinExistence type="predicted"/>
<gene>
    <name evidence="3" type="ORF">B0H17DRAFT_439354</name>
</gene>
<dbReference type="GO" id="GO:0005739">
    <property type="term" value="C:mitochondrion"/>
    <property type="evidence" value="ECO:0007669"/>
    <property type="project" value="TreeGrafter"/>
</dbReference>
<accession>A0AAD7DQ86</accession>
<dbReference type="InterPro" id="IPR012098">
    <property type="entry name" value="SND3_fun"/>
</dbReference>
<dbReference type="AlphaFoldDB" id="A0AAD7DQ86"/>
<protein>
    <submittedName>
        <fullName evidence="3">Inorganic phosphate transporter</fullName>
    </submittedName>
</protein>
<dbReference type="Proteomes" id="UP001221757">
    <property type="component" value="Unassembled WGS sequence"/>
</dbReference>
<dbReference type="Pfam" id="PF10032">
    <property type="entry name" value="Pho88"/>
    <property type="match status" value="1"/>
</dbReference>
<organism evidence="3 4">
    <name type="scientific">Mycena rosella</name>
    <name type="common">Pink bonnet</name>
    <name type="synonym">Agaricus rosellus</name>
    <dbReference type="NCBI Taxonomy" id="1033263"/>
    <lineage>
        <taxon>Eukaryota</taxon>
        <taxon>Fungi</taxon>
        <taxon>Dikarya</taxon>
        <taxon>Basidiomycota</taxon>
        <taxon>Agaricomycotina</taxon>
        <taxon>Agaricomycetes</taxon>
        <taxon>Agaricomycetidae</taxon>
        <taxon>Agaricales</taxon>
        <taxon>Marasmiineae</taxon>
        <taxon>Mycenaceae</taxon>
        <taxon>Mycena</taxon>
    </lineage>
</organism>
<feature type="compositionally biased region" description="Basic and acidic residues" evidence="1">
    <location>
        <begin position="193"/>
        <end position="206"/>
    </location>
</feature>
<feature type="region of interest" description="Disordered" evidence="1">
    <location>
        <begin position="177"/>
        <end position="206"/>
    </location>
</feature>
<evidence type="ECO:0000256" key="1">
    <source>
        <dbReference type="SAM" id="MobiDB-lite"/>
    </source>
</evidence>
<evidence type="ECO:0000313" key="4">
    <source>
        <dbReference type="Proteomes" id="UP001221757"/>
    </source>
</evidence>